<feature type="domain" description="Radical SAM core" evidence="6">
    <location>
        <begin position="31"/>
        <end position="300"/>
    </location>
</feature>
<evidence type="ECO:0000256" key="2">
    <source>
        <dbReference type="ARBA" id="ARBA00022691"/>
    </source>
</evidence>
<protein>
    <submittedName>
        <fullName evidence="7">Radical SAM domain protein</fullName>
    </submittedName>
</protein>
<dbReference type="GO" id="GO:0046872">
    <property type="term" value="F:metal ion binding"/>
    <property type="evidence" value="ECO:0007669"/>
    <property type="project" value="UniProtKB-KW"/>
</dbReference>
<keyword evidence="5" id="KW-0411">Iron-sulfur</keyword>
<evidence type="ECO:0000256" key="3">
    <source>
        <dbReference type="ARBA" id="ARBA00022723"/>
    </source>
</evidence>
<dbReference type="KEGG" id="dpr:Despr_2755"/>
<name>A0A7U3YNZ8_DESPD</name>
<comment type="cofactor">
    <cofactor evidence="1">
        <name>[4Fe-4S] cluster</name>
        <dbReference type="ChEBI" id="CHEBI:49883"/>
    </cofactor>
</comment>
<keyword evidence="8" id="KW-1185">Reference proteome</keyword>
<dbReference type="EMBL" id="CP002364">
    <property type="protein sequence ID" value="ADW18890.1"/>
    <property type="molecule type" value="Genomic_DNA"/>
</dbReference>
<dbReference type="GO" id="GO:0051536">
    <property type="term" value="F:iron-sulfur cluster binding"/>
    <property type="evidence" value="ECO:0007669"/>
    <property type="project" value="UniProtKB-KW"/>
</dbReference>
<evidence type="ECO:0000313" key="8">
    <source>
        <dbReference type="Proteomes" id="UP000006365"/>
    </source>
</evidence>
<dbReference type="PANTHER" id="PTHR43409">
    <property type="entry name" value="ANAEROBIC MAGNESIUM-PROTOPORPHYRIN IX MONOMETHYL ESTER CYCLASE-RELATED"/>
    <property type="match status" value="1"/>
</dbReference>
<evidence type="ECO:0000259" key="6">
    <source>
        <dbReference type="PROSITE" id="PS51918"/>
    </source>
</evidence>
<dbReference type="InterPro" id="IPR006638">
    <property type="entry name" value="Elp3/MiaA/NifB-like_rSAM"/>
</dbReference>
<dbReference type="SMART" id="SM00729">
    <property type="entry name" value="Elp3"/>
    <property type="match status" value="1"/>
</dbReference>
<dbReference type="PROSITE" id="PS51918">
    <property type="entry name" value="RADICAL_SAM"/>
    <property type="match status" value="1"/>
</dbReference>
<dbReference type="AlphaFoldDB" id="A0A7U3YNZ8"/>
<dbReference type="RefSeq" id="WP_015725416.1">
    <property type="nucleotide sequence ID" value="NC_014972.1"/>
</dbReference>
<accession>A0A7U3YNZ8</accession>
<proteinExistence type="predicted"/>
<evidence type="ECO:0000256" key="4">
    <source>
        <dbReference type="ARBA" id="ARBA00023004"/>
    </source>
</evidence>
<dbReference type="GO" id="GO:0003824">
    <property type="term" value="F:catalytic activity"/>
    <property type="evidence" value="ECO:0007669"/>
    <property type="project" value="InterPro"/>
</dbReference>
<dbReference type="Gene3D" id="3.20.20.70">
    <property type="entry name" value="Aldolase class I"/>
    <property type="match status" value="1"/>
</dbReference>
<evidence type="ECO:0000256" key="5">
    <source>
        <dbReference type="ARBA" id="ARBA00023014"/>
    </source>
</evidence>
<dbReference type="PANTHER" id="PTHR43409:SF4">
    <property type="entry name" value="RADICAL SAM SUPERFAMILY PROTEIN"/>
    <property type="match status" value="1"/>
</dbReference>
<keyword evidence="2" id="KW-0949">S-adenosyl-L-methionine</keyword>
<evidence type="ECO:0000256" key="1">
    <source>
        <dbReference type="ARBA" id="ARBA00001966"/>
    </source>
</evidence>
<dbReference type="Proteomes" id="UP000006365">
    <property type="component" value="Chromosome"/>
</dbReference>
<dbReference type="SFLD" id="SFLDS00029">
    <property type="entry name" value="Radical_SAM"/>
    <property type="match status" value="1"/>
</dbReference>
<dbReference type="SFLD" id="SFLDG01095">
    <property type="entry name" value="Uncharacterised_Radical_SAM_Su"/>
    <property type="match status" value="1"/>
</dbReference>
<evidence type="ECO:0000313" key="7">
    <source>
        <dbReference type="EMBL" id="ADW18890.1"/>
    </source>
</evidence>
<reference evidence="7 8" key="1">
    <citation type="journal article" date="2011" name="Stand. Genomic Sci.">
        <title>Complete genome sequence of Desulfobulbus propionicus type strain (1pr3).</title>
        <authorList>
            <person name="Pagani I."/>
            <person name="Lapidus A."/>
            <person name="Nolan M."/>
            <person name="Lucas S."/>
            <person name="Hammon N."/>
            <person name="Deshpande S."/>
            <person name="Cheng J.F."/>
            <person name="Chertkov O."/>
            <person name="Davenport K."/>
            <person name="Tapia R."/>
            <person name="Han C."/>
            <person name="Goodwin L."/>
            <person name="Pitluck S."/>
            <person name="Liolios K."/>
            <person name="Mavromatis K."/>
            <person name="Ivanova N."/>
            <person name="Mikhailova N."/>
            <person name="Pati A."/>
            <person name="Chen A."/>
            <person name="Palaniappan K."/>
            <person name="Land M."/>
            <person name="Hauser L."/>
            <person name="Chang Y.J."/>
            <person name="Jeffries C.D."/>
            <person name="Detter J.C."/>
            <person name="Brambilla E."/>
            <person name="Kannan K.P."/>
            <person name="Djao O.D."/>
            <person name="Rohde M."/>
            <person name="Pukall R."/>
            <person name="Spring S."/>
            <person name="Goker M."/>
            <person name="Sikorski J."/>
            <person name="Woyke T."/>
            <person name="Bristow J."/>
            <person name="Eisen J.A."/>
            <person name="Markowitz V."/>
            <person name="Hugenholtz P."/>
            <person name="Kyrpides N.C."/>
            <person name="Klenk H.P."/>
        </authorList>
    </citation>
    <scope>NUCLEOTIDE SEQUENCE [LARGE SCALE GENOMIC DNA]</scope>
    <source>
        <strain evidence="8">ATCC 33891 / DSM 2032 / 1pr3</strain>
    </source>
</reference>
<dbReference type="InterPro" id="IPR051198">
    <property type="entry name" value="BchE-like"/>
</dbReference>
<dbReference type="InterPro" id="IPR007197">
    <property type="entry name" value="rSAM"/>
</dbReference>
<organism evidence="7 8">
    <name type="scientific">Desulfobulbus propionicus (strain ATCC 33891 / DSM 2032 / VKM B-1956 / 1pr3)</name>
    <dbReference type="NCBI Taxonomy" id="577650"/>
    <lineage>
        <taxon>Bacteria</taxon>
        <taxon>Pseudomonadati</taxon>
        <taxon>Thermodesulfobacteriota</taxon>
        <taxon>Desulfobulbia</taxon>
        <taxon>Desulfobulbales</taxon>
        <taxon>Desulfobulbaceae</taxon>
        <taxon>Desulfobulbus</taxon>
    </lineage>
</organism>
<keyword evidence="3" id="KW-0479">Metal-binding</keyword>
<keyword evidence="4" id="KW-0408">Iron</keyword>
<dbReference type="InterPro" id="IPR058240">
    <property type="entry name" value="rSAM_sf"/>
</dbReference>
<dbReference type="Pfam" id="PF04055">
    <property type="entry name" value="Radical_SAM"/>
    <property type="match status" value="1"/>
</dbReference>
<sequence>MSACDHGPLRELHHADPEPYLGFEQGPIRPPSESGSLLLRVTRNCPWNRCTFCGLYKGEPFSQRPVDHVLRDIDTVRRFVELLRTGQALPSLDRGADWREQMALHAARHWMRAGSRSVFLQDSNSLIIKPDHLVAILAHLNEAFPAIERITSYARSQTIARMRDADLARIADAGLNRIHIGLESGCDAVLARVRKGANRETHVRAGRKVKGAGIELSEYYMPGLGGRALSRPHALESAEALNRINPDFIRLRTLALPEGLELAHEQATGTFAKMGDRETAEELLLFLQSLSGITSRIRSDHILNLFEEIDGVLPDDQQRMLAVIHRFLALDPEEQVLYQIGRRTGLFRRLDDRLDPALRDQAQRYVEQWMVTPENVDPICDALMQRFI</sequence>
<dbReference type="SUPFAM" id="SSF102114">
    <property type="entry name" value="Radical SAM enzymes"/>
    <property type="match status" value="1"/>
</dbReference>
<gene>
    <name evidence="7" type="ordered locus">Despr_2755</name>
</gene>
<dbReference type="InterPro" id="IPR013785">
    <property type="entry name" value="Aldolase_TIM"/>
</dbReference>